<accession>A0A8W8NUU6</accession>
<dbReference type="PROSITE" id="PS50082">
    <property type="entry name" value="WD_REPEATS_2"/>
    <property type="match status" value="1"/>
</dbReference>
<dbReference type="PROSITE" id="PS00678">
    <property type="entry name" value="WD_REPEATS_1"/>
    <property type="match status" value="1"/>
</dbReference>
<evidence type="ECO:0000313" key="10">
    <source>
        <dbReference type="EnsemblMetazoa" id="G6876.1:cds"/>
    </source>
</evidence>
<evidence type="ECO:0000256" key="7">
    <source>
        <dbReference type="ARBA" id="ARBA00023125"/>
    </source>
</evidence>
<dbReference type="OrthoDB" id="9890280at2759"/>
<dbReference type="EnsemblMetazoa" id="G6876.1">
    <property type="protein sequence ID" value="G6876.1:cds"/>
    <property type="gene ID" value="G6876"/>
</dbReference>
<evidence type="ECO:0000256" key="5">
    <source>
        <dbReference type="ARBA" id="ARBA00022737"/>
    </source>
</evidence>
<dbReference type="GO" id="GO:0003677">
    <property type="term" value="F:DNA binding"/>
    <property type="evidence" value="ECO:0007669"/>
    <property type="project" value="UniProtKB-KW"/>
</dbReference>
<sequence>MIRRSLRKRASPKSEDRNEQKKVKNALSSVKMEPKTPLTPVPVNIPIPSPPDFTKLEIKGMKEENTNSEDEDDLDLESQRQKNLQDNAAIFSSLGFQETKVDLKMSSKKYKPKPATKRVKIPKPAPGPSRRSMRLQRIDPEGQPLPELPAEEPQIDQHARKSSGPIGMEDALFSGNSVEDHIHLVSRLGSAKVSSKTTDTIPLTNFVKDLNQLTLGEEGVSKVVPERIFSLAIHPAHDRTLVMAGDKWGKLGFWDVVRDKSDDTDGIVVYHPHSRPINDLQVSPYNHLHIISCSYDGTSRCCDLQKIVFNEVYATDEDEDNLLKNFDFHSADTLVYSQQDGTVAFVDTRTPGTDAEHVYWLHQKSLRTVSVHPINNHLIVTGSTDCTAKIWDLRNLKSGGKSNKWLDQIVHSKNVYSAYFSPLTGNHILTTSLDGTLNVVECTDSGKLGKRKVIKHNNHVGRWLTPFRAAWHPSREDVFVVGSMERPRRIQVYDCEGNILRNLSDPEVLGSVCSLNVFHPTRNVLVGGNSSGRVHVFM</sequence>
<evidence type="ECO:0000313" key="11">
    <source>
        <dbReference type="Proteomes" id="UP000005408"/>
    </source>
</evidence>
<dbReference type="Pfam" id="PF00400">
    <property type="entry name" value="WD40"/>
    <property type="match status" value="2"/>
</dbReference>
<dbReference type="InterPro" id="IPR015943">
    <property type="entry name" value="WD40/YVTN_repeat-like_dom_sf"/>
</dbReference>
<keyword evidence="11" id="KW-1185">Reference proteome</keyword>
<reference evidence="10" key="1">
    <citation type="submission" date="2022-08" db="UniProtKB">
        <authorList>
            <consortium name="EnsemblMetazoa"/>
        </authorList>
    </citation>
    <scope>IDENTIFICATION</scope>
    <source>
        <strain evidence="10">05x7-T-G4-1.051#20</strain>
    </source>
</reference>
<evidence type="ECO:0000256" key="3">
    <source>
        <dbReference type="ARBA" id="ARBA00021234"/>
    </source>
</evidence>
<evidence type="ECO:0000256" key="6">
    <source>
        <dbReference type="ARBA" id="ARBA00022763"/>
    </source>
</evidence>
<feature type="compositionally biased region" description="Basic and acidic residues" evidence="9">
    <location>
        <begin position="54"/>
        <end position="65"/>
    </location>
</feature>
<dbReference type="SUPFAM" id="SSF50978">
    <property type="entry name" value="WD40 repeat-like"/>
    <property type="match status" value="1"/>
</dbReference>
<proteinExistence type="inferred from homology"/>
<dbReference type="InterPro" id="IPR001680">
    <property type="entry name" value="WD40_rpt"/>
</dbReference>
<comment type="function">
    <text evidence="1">Specifically binds 5-hydroxymethylcytosine (5hmC), suggesting that it acts as a specific reader of 5hmC.</text>
</comment>
<dbReference type="InterPro" id="IPR019775">
    <property type="entry name" value="WD40_repeat_CS"/>
</dbReference>
<keyword evidence="7" id="KW-0238">DNA-binding</keyword>
<feature type="region of interest" description="Disordered" evidence="9">
    <location>
        <begin position="1"/>
        <end position="79"/>
    </location>
</feature>
<feature type="compositionally biased region" description="Acidic residues" evidence="9">
    <location>
        <begin position="66"/>
        <end position="76"/>
    </location>
</feature>
<dbReference type="PANTHER" id="PTHR14773">
    <property type="entry name" value="WD REPEAT-CONTAINING PROTEIN 76"/>
    <property type="match status" value="1"/>
</dbReference>
<dbReference type="InterPro" id="IPR050853">
    <property type="entry name" value="WD_repeat_DNA-damage-binding"/>
</dbReference>
<dbReference type="Proteomes" id="UP000005408">
    <property type="component" value="Unassembled WGS sequence"/>
</dbReference>
<feature type="compositionally biased region" description="Pro residues" evidence="9">
    <location>
        <begin position="37"/>
        <end position="51"/>
    </location>
</feature>
<feature type="compositionally biased region" description="Basic residues" evidence="9">
    <location>
        <begin position="1"/>
        <end position="11"/>
    </location>
</feature>
<feature type="compositionally biased region" description="Basic residues" evidence="9">
    <location>
        <begin position="108"/>
        <end position="121"/>
    </location>
</feature>
<keyword evidence="6" id="KW-0227">DNA damage</keyword>
<protein>
    <recommendedName>
        <fullName evidence="3">WD repeat-containing protein 76</fullName>
    </recommendedName>
</protein>
<evidence type="ECO:0000256" key="4">
    <source>
        <dbReference type="ARBA" id="ARBA00022574"/>
    </source>
</evidence>
<keyword evidence="5" id="KW-0677">Repeat</keyword>
<dbReference type="GO" id="GO:0005634">
    <property type="term" value="C:nucleus"/>
    <property type="evidence" value="ECO:0007669"/>
    <property type="project" value="TreeGrafter"/>
</dbReference>
<dbReference type="AlphaFoldDB" id="A0A8W8NUU6"/>
<dbReference type="GO" id="GO:0006974">
    <property type="term" value="P:DNA damage response"/>
    <property type="evidence" value="ECO:0007669"/>
    <property type="project" value="UniProtKB-KW"/>
</dbReference>
<comment type="similarity">
    <text evidence="2">Belongs to the WD repeat DDB2/WDR76 family.</text>
</comment>
<dbReference type="OMA" id="DPNTLYW"/>
<dbReference type="InterPro" id="IPR036322">
    <property type="entry name" value="WD40_repeat_dom_sf"/>
</dbReference>
<dbReference type="SMART" id="SM00320">
    <property type="entry name" value="WD40"/>
    <property type="match status" value="3"/>
</dbReference>
<dbReference type="PROSITE" id="PS50294">
    <property type="entry name" value="WD_REPEATS_REGION"/>
    <property type="match status" value="1"/>
</dbReference>
<feature type="repeat" description="WD" evidence="8">
    <location>
        <begin position="359"/>
        <end position="395"/>
    </location>
</feature>
<feature type="region of interest" description="Disordered" evidence="9">
    <location>
        <begin position="108"/>
        <end position="135"/>
    </location>
</feature>
<dbReference type="GO" id="GO:2000001">
    <property type="term" value="P:regulation of DNA damage checkpoint"/>
    <property type="evidence" value="ECO:0007669"/>
    <property type="project" value="TreeGrafter"/>
</dbReference>
<dbReference type="FunFam" id="2.130.10.10:FF:000180">
    <property type="entry name" value="WD repeat-containing protein 76"/>
    <property type="match status" value="1"/>
</dbReference>
<evidence type="ECO:0000256" key="9">
    <source>
        <dbReference type="SAM" id="MobiDB-lite"/>
    </source>
</evidence>
<dbReference type="Gene3D" id="2.130.10.10">
    <property type="entry name" value="YVTN repeat-like/Quinoprotein amine dehydrogenase"/>
    <property type="match status" value="1"/>
</dbReference>
<organism evidence="10 11">
    <name type="scientific">Magallana gigas</name>
    <name type="common">Pacific oyster</name>
    <name type="synonym">Crassostrea gigas</name>
    <dbReference type="NCBI Taxonomy" id="29159"/>
    <lineage>
        <taxon>Eukaryota</taxon>
        <taxon>Metazoa</taxon>
        <taxon>Spiralia</taxon>
        <taxon>Lophotrochozoa</taxon>
        <taxon>Mollusca</taxon>
        <taxon>Bivalvia</taxon>
        <taxon>Autobranchia</taxon>
        <taxon>Pteriomorphia</taxon>
        <taxon>Ostreida</taxon>
        <taxon>Ostreoidea</taxon>
        <taxon>Ostreidae</taxon>
        <taxon>Magallana</taxon>
    </lineage>
</organism>
<name>A0A8W8NUU6_MAGGI</name>
<dbReference type="PANTHER" id="PTHR14773:SF0">
    <property type="entry name" value="WD REPEAT-CONTAINING PROTEIN 76"/>
    <property type="match status" value="1"/>
</dbReference>
<keyword evidence="4 8" id="KW-0853">WD repeat</keyword>
<evidence type="ECO:0000256" key="2">
    <source>
        <dbReference type="ARBA" id="ARBA00005434"/>
    </source>
</evidence>
<evidence type="ECO:0000256" key="8">
    <source>
        <dbReference type="PROSITE-ProRule" id="PRU00221"/>
    </source>
</evidence>
<feature type="compositionally biased region" description="Basic and acidic residues" evidence="9">
    <location>
        <begin position="12"/>
        <end position="22"/>
    </location>
</feature>
<evidence type="ECO:0000256" key="1">
    <source>
        <dbReference type="ARBA" id="ARBA00002530"/>
    </source>
</evidence>